<accession>A0A8A1UTF5</accession>
<organism evidence="1 2">
    <name type="scientific">Streptomyces rimosus subsp. rimosus (strain ATCC 10970 / DSM 40260 / JCM 4667 / NRRL 2234)</name>
    <dbReference type="NCBI Taxonomy" id="1265868"/>
    <lineage>
        <taxon>Bacteria</taxon>
        <taxon>Bacillati</taxon>
        <taxon>Actinomycetota</taxon>
        <taxon>Actinomycetes</taxon>
        <taxon>Kitasatosporales</taxon>
        <taxon>Streptomycetaceae</taxon>
        <taxon>Streptomyces</taxon>
    </lineage>
</organism>
<evidence type="ECO:0008006" key="3">
    <source>
        <dbReference type="Google" id="ProtNLM"/>
    </source>
</evidence>
<dbReference type="GeneID" id="66858320"/>
<evidence type="ECO:0000313" key="1">
    <source>
        <dbReference type="EMBL" id="QST83863.1"/>
    </source>
</evidence>
<reference evidence="1" key="2">
    <citation type="submission" date="2020-01" db="EMBL/GenBank/DDBJ databases">
        <authorList>
            <person name="Algora L."/>
            <person name="Schniete J.K."/>
            <person name="MacFadyen A."/>
            <person name="Hoskisson P.A."/>
            <person name="Hunter I.S."/>
            <person name="Herron P.R."/>
        </authorList>
    </citation>
    <scope>NUCLEOTIDE SEQUENCE</scope>
    <source>
        <strain evidence="1">ATCC 10970</strain>
    </source>
</reference>
<dbReference type="RefSeq" id="WP_030373858.1">
    <property type="nucleotide sequence ID" value="NZ_CP048261.1"/>
</dbReference>
<name>A0A8A1UTF5_STRR1</name>
<dbReference type="Proteomes" id="UP000011074">
    <property type="component" value="Chromosome"/>
</dbReference>
<sequence length="102" mass="11295">MSDEVRISTEELHKLGTQFEISADDLGRQLTAFRRRTDAEALSDGFGSRAAAGPYLELYEQAERALEQLRERLAEVAGGIRETAVATDAAEAELVETIREVR</sequence>
<dbReference type="EMBL" id="CP048261">
    <property type="protein sequence ID" value="QST83863.1"/>
    <property type="molecule type" value="Genomic_DNA"/>
</dbReference>
<gene>
    <name evidence="1" type="ORF">SRIM_030105</name>
</gene>
<evidence type="ECO:0000313" key="2">
    <source>
        <dbReference type="Proteomes" id="UP000011074"/>
    </source>
</evidence>
<dbReference type="Gene3D" id="1.10.287.1060">
    <property type="entry name" value="ESAT-6-like"/>
    <property type="match status" value="1"/>
</dbReference>
<proteinExistence type="predicted"/>
<reference evidence="1" key="3">
    <citation type="journal article" date="2021" name="bioRxiv">
        <title>Bilateral symmetry of linear streptomycete chromosomes.</title>
        <authorList>
            <person name="Algora-Gallardo L."/>
            <person name="Schniete J.K."/>
            <person name="Mark D.R."/>
            <person name="Hunter I.S."/>
            <person name="Herron P.R."/>
        </authorList>
    </citation>
    <scope>NUCLEOTIDE SEQUENCE</scope>
    <source>
        <strain evidence="1">ATCC 10970</strain>
    </source>
</reference>
<protein>
    <recommendedName>
        <fullName evidence="3">WXG100 family type VII secretion target</fullName>
    </recommendedName>
</protein>
<dbReference type="AlphaFoldDB" id="A0A8A1UTF5"/>
<reference evidence="1" key="1">
    <citation type="submission" date="2012-12" db="EMBL/GenBank/DDBJ databases">
        <authorList>
            <person name="Pethick F.E."/>
            <person name="MacFadyen A.C."/>
            <person name="Tang Z."/>
            <person name="Sangal V."/>
            <person name="Tze-Tze L."/>
            <person name="Chu J."/>
            <person name="Guo M."/>
            <person name="Kirby R."/>
            <person name="Hoskisson P.A."/>
            <person name="Herron P.R."/>
            <person name="Hunter I.S."/>
        </authorList>
    </citation>
    <scope>NUCLEOTIDE SEQUENCE</scope>
    <source>
        <strain evidence="1">ATCC 10970</strain>
    </source>
</reference>